<sequence length="345" mass="35375">MEVKLRTARSLVQRLAAAAAADDEEESVGAAVSEIRLLSKHDPETRAPLADAGAIPLLAARLLSDSAAASHEDAAAALLNLSISEREAVMSTPGILDAFGAALRHPSSAGAAQHAAAALYSLLAVEAYRPIIGSKRPLLASLVGLLRAPGAPTRSIKDALKALFGVALYPLNRPALVELGAVPALFSLVVKVGRGGLVEDTTAVVAQVAGCAESVDAFRRVAGVRVLVDLLDPATGATARTRENAAAALLNLVMAGGEKAAGDVREVEGAEDVVRELADGGGGGGSARGKAKAEALLRALDGARDCGRRRLLDLFDESDFFSRPRTTSSSSTSISQSEASKASNY</sequence>
<gene>
    <name evidence="5" type="primary">LOC109723728</name>
</gene>
<dbReference type="InterPro" id="IPR011989">
    <property type="entry name" value="ARM-like"/>
</dbReference>
<accession>A0A6P5GIL6</accession>
<reference evidence="5" key="2">
    <citation type="submission" date="2025-08" db="UniProtKB">
        <authorList>
            <consortium name="RefSeq"/>
        </authorList>
    </citation>
    <scope>IDENTIFICATION</scope>
</reference>
<evidence type="ECO:0000313" key="5">
    <source>
        <dbReference type="RefSeq" id="XP_020107784.1"/>
    </source>
</evidence>
<dbReference type="PANTHER" id="PTHR23315:SF238">
    <property type="entry name" value="ARM REPEAT SUPERFAMILY PROTEIN"/>
    <property type="match status" value="1"/>
</dbReference>
<dbReference type="GeneID" id="109723728"/>
<protein>
    <submittedName>
        <fullName evidence="5">U-box domain-containing protein 1</fullName>
    </submittedName>
</protein>
<name>A0A6P5GIL6_ANACO</name>
<feature type="region of interest" description="Disordered" evidence="2">
    <location>
        <begin position="321"/>
        <end position="345"/>
    </location>
</feature>
<dbReference type="Proteomes" id="UP000515123">
    <property type="component" value="Linkage group 18"/>
</dbReference>
<evidence type="ECO:0000256" key="1">
    <source>
        <dbReference type="ARBA" id="ARBA00022786"/>
    </source>
</evidence>
<dbReference type="InterPro" id="IPR016024">
    <property type="entry name" value="ARM-type_fold"/>
</dbReference>
<dbReference type="Pfam" id="PF25598">
    <property type="entry name" value="ARM_PUB"/>
    <property type="match status" value="1"/>
</dbReference>
<dbReference type="PANTHER" id="PTHR23315">
    <property type="entry name" value="U BOX DOMAIN-CONTAINING"/>
    <property type="match status" value="1"/>
</dbReference>
<dbReference type="RefSeq" id="XP_020107784.1">
    <property type="nucleotide sequence ID" value="XM_020252195.1"/>
</dbReference>
<dbReference type="InterPro" id="IPR000225">
    <property type="entry name" value="Armadillo"/>
</dbReference>
<keyword evidence="1" id="KW-0833">Ubl conjugation pathway</keyword>
<evidence type="ECO:0000313" key="4">
    <source>
        <dbReference type="Proteomes" id="UP000515123"/>
    </source>
</evidence>
<dbReference type="Gene3D" id="1.25.10.10">
    <property type="entry name" value="Leucine-rich Repeat Variant"/>
    <property type="match status" value="1"/>
</dbReference>
<evidence type="ECO:0000259" key="3">
    <source>
        <dbReference type="Pfam" id="PF25598"/>
    </source>
</evidence>
<dbReference type="SMART" id="SM00185">
    <property type="entry name" value="ARM"/>
    <property type="match status" value="3"/>
</dbReference>
<reference evidence="4" key="1">
    <citation type="journal article" date="2015" name="Nat. Genet.">
        <title>The pineapple genome and the evolution of CAM photosynthesis.</title>
        <authorList>
            <person name="Ming R."/>
            <person name="VanBuren R."/>
            <person name="Wai C.M."/>
            <person name="Tang H."/>
            <person name="Schatz M.C."/>
            <person name="Bowers J.E."/>
            <person name="Lyons E."/>
            <person name="Wang M.L."/>
            <person name="Chen J."/>
            <person name="Biggers E."/>
            <person name="Zhang J."/>
            <person name="Huang L."/>
            <person name="Zhang L."/>
            <person name="Miao W."/>
            <person name="Zhang J."/>
            <person name="Ye Z."/>
            <person name="Miao C."/>
            <person name="Lin Z."/>
            <person name="Wang H."/>
            <person name="Zhou H."/>
            <person name="Yim W.C."/>
            <person name="Priest H.D."/>
            <person name="Zheng C."/>
            <person name="Woodhouse M."/>
            <person name="Edger P.P."/>
            <person name="Guyot R."/>
            <person name="Guo H.B."/>
            <person name="Guo H."/>
            <person name="Zheng G."/>
            <person name="Singh R."/>
            <person name="Sharma A."/>
            <person name="Min X."/>
            <person name="Zheng Y."/>
            <person name="Lee H."/>
            <person name="Gurtowski J."/>
            <person name="Sedlazeck F.J."/>
            <person name="Harkess A."/>
            <person name="McKain M.R."/>
            <person name="Liao Z."/>
            <person name="Fang J."/>
            <person name="Liu J."/>
            <person name="Zhang X."/>
            <person name="Zhang Q."/>
            <person name="Hu W."/>
            <person name="Qin Y."/>
            <person name="Wang K."/>
            <person name="Chen L.Y."/>
            <person name="Shirley N."/>
            <person name="Lin Y.R."/>
            <person name="Liu L.Y."/>
            <person name="Hernandez A.G."/>
            <person name="Wright C.L."/>
            <person name="Bulone V."/>
            <person name="Tuskan G.A."/>
            <person name="Heath K."/>
            <person name="Zee F."/>
            <person name="Moore P.H."/>
            <person name="Sunkar R."/>
            <person name="Leebens-Mack J.H."/>
            <person name="Mockler T."/>
            <person name="Bennetzen J.L."/>
            <person name="Freeling M."/>
            <person name="Sankoff D."/>
            <person name="Paterson A.H."/>
            <person name="Zhu X."/>
            <person name="Yang X."/>
            <person name="Smith J.A."/>
            <person name="Cushman J.C."/>
            <person name="Paull R.E."/>
            <person name="Yu Q."/>
        </authorList>
    </citation>
    <scope>NUCLEOTIDE SEQUENCE [LARGE SCALE GENOMIC DNA]</scope>
    <source>
        <strain evidence="4">cv. F153</strain>
    </source>
</reference>
<feature type="domain" description="U-box" evidence="3">
    <location>
        <begin position="17"/>
        <end position="263"/>
    </location>
</feature>
<dbReference type="InterPro" id="IPR058678">
    <property type="entry name" value="ARM_PUB"/>
</dbReference>
<evidence type="ECO:0000256" key="2">
    <source>
        <dbReference type="SAM" id="MobiDB-lite"/>
    </source>
</evidence>
<organism evidence="4 5">
    <name type="scientific">Ananas comosus</name>
    <name type="common">Pineapple</name>
    <name type="synonym">Ananas ananas</name>
    <dbReference type="NCBI Taxonomy" id="4615"/>
    <lineage>
        <taxon>Eukaryota</taxon>
        <taxon>Viridiplantae</taxon>
        <taxon>Streptophyta</taxon>
        <taxon>Embryophyta</taxon>
        <taxon>Tracheophyta</taxon>
        <taxon>Spermatophyta</taxon>
        <taxon>Magnoliopsida</taxon>
        <taxon>Liliopsida</taxon>
        <taxon>Poales</taxon>
        <taxon>Bromeliaceae</taxon>
        <taxon>Bromelioideae</taxon>
        <taxon>Ananas</taxon>
    </lineage>
</organism>
<dbReference type="SUPFAM" id="SSF48371">
    <property type="entry name" value="ARM repeat"/>
    <property type="match status" value="1"/>
</dbReference>
<dbReference type="OrthoDB" id="7537227at2759"/>
<proteinExistence type="predicted"/>
<dbReference type="AlphaFoldDB" id="A0A6P5GIL6"/>
<keyword evidence="4" id="KW-1185">Reference proteome</keyword>